<dbReference type="Gene3D" id="2.60.40.10">
    <property type="entry name" value="Immunoglobulins"/>
    <property type="match status" value="1"/>
</dbReference>
<comment type="caution">
    <text evidence="1">The sequence shown here is derived from an EMBL/GenBank/DDBJ whole genome shotgun (WGS) entry which is preliminary data.</text>
</comment>
<evidence type="ECO:0008006" key="3">
    <source>
        <dbReference type="Google" id="ProtNLM"/>
    </source>
</evidence>
<evidence type="ECO:0000313" key="2">
    <source>
        <dbReference type="Proteomes" id="UP001351900"/>
    </source>
</evidence>
<dbReference type="EMBL" id="JAZHOV010000006">
    <property type="protein sequence ID" value="MEF2255762.1"/>
    <property type="molecule type" value="Genomic_DNA"/>
</dbReference>
<evidence type="ECO:0000313" key="1">
    <source>
        <dbReference type="EMBL" id="MEF2255762.1"/>
    </source>
</evidence>
<dbReference type="Proteomes" id="UP001351900">
    <property type="component" value="Unassembled WGS sequence"/>
</dbReference>
<dbReference type="RefSeq" id="WP_331791952.1">
    <property type="nucleotide sequence ID" value="NZ_JAZHOV010000006.1"/>
</dbReference>
<keyword evidence="2" id="KW-1185">Reference proteome</keyword>
<proteinExistence type="predicted"/>
<accession>A0ABU7VAD9</accession>
<gene>
    <name evidence="1" type="ORF">V2V91_11555</name>
</gene>
<name>A0ABU7VAD9_9MICO</name>
<sequence>MLLEAPVEDLKAVLDARGERLEIVDIDEAKPDEKTAVALTSGGNPVLLRSLYAPKEQEPTSDATEPGLEGWVEGVNYFTDGEPQTSEEKISFSDLPQIDPASLELAFSTATSSTSFSAAWADDEKVLYDVYRDGVFVDTADDASFSESGLRPGTDYTYTVQPAAREIGGDELTFQVHTLAANAAKLVEAVDDPVSSLSLQPVASWFLYNTFITNNRVDWDIIQGAFGGCVGVFGDKFGGDNRGYVTPTLYEDPWWYNSHRTGVRMKIDFGPNYVIEEKHVGQTRLYNSSGGLKETRTASTSGVVFSERSVSSSLYKVKVSHEVGNPFCSSGAIRYVVYVNTWSSGVMQVNGYRHPVPAHEAYGLFMNSSGSEYWQTMYQGAQGDFFCVSGLCPTQTISKTHTPS</sequence>
<reference evidence="1 2" key="1">
    <citation type="submission" date="2024-01" db="EMBL/GenBank/DDBJ databases">
        <title>the genome sequence of strain Microbacterium schleiferi NBRC 15075.</title>
        <authorList>
            <person name="Ding Y."/>
            <person name="Zhang G."/>
        </authorList>
    </citation>
    <scope>NUCLEOTIDE SEQUENCE [LARGE SCALE GENOMIC DNA]</scope>
    <source>
        <strain evidence="1 2">NBRC 15075</strain>
    </source>
</reference>
<dbReference type="InterPro" id="IPR013783">
    <property type="entry name" value="Ig-like_fold"/>
</dbReference>
<organism evidence="1 2">
    <name type="scientific">Microbacterium schleiferi</name>
    <dbReference type="NCBI Taxonomy" id="69362"/>
    <lineage>
        <taxon>Bacteria</taxon>
        <taxon>Bacillati</taxon>
        <taxon>Actinomycetota</taxon>
        <taxon>Actinomycetes</taxon>
        <taxon>Micrococcales</taxon>
        <taxon>Microbacteriaceae</taxon>
        <taxon>Microbacterium</taxon>
    </lineage>
</organism>
<protein>
    <recommendedName>
        <fullName evidence="3">Fibronectin type-III domain-containing protein</fullName>
    </recommendedName>
</protein>